<comment type="caution">
    <text evidence="1">The sequence shown here is derived from an EMBL/GenBank/DDBJ whole genome shotgun (WGS) entry which is preliminary data.</text>
</comment>
<gene>
    <name evidence="1" type="ORF">RPERSI_LOCUS6258</name>
</gene>
<accession>A0ACA9MWL6</accession>
<reference evidence="1" key="1">
    <citation type="submission" date="2021-06" db="EMBL/GenBank/DDBJ databases">
        <authorList>
            <person name="Kallberg Y."/>
            <person name="Tangrot J."/>
            <person name="Rosling A."/>
        </authorList>
    </citation>
    <scope>NUCLEOTIDE SEQUENCE</scope>
    <source>
        <strain evidence="1">MA461A</strain>
    </source>
</reference>
<organism evidence="1 2">
    <name type="scientific">Racocetra persica</name>
    <dbReference type="NCBI Taxonomy" id="160502"/>
    <lineage>
        <taxon>Eukaryota</taxon>
        <taxon>Fungi</taxon>
        <taxon>Fungi incertae sedis</taxon>
        <taxon>Mucoromycota</taxon>
        <taxon>Glomeromycotina</taxon>
        <taxon>Glomeromycetes</taxon>
        <taxon>Diversisporales</taxon>
        <taxon>Gigasporaceae</taxon>
        <taxon>Racocetra</taxon>
    </lineage>
</organism>
<keyword evidence="2" id="KW-1185">Reference proteome</keyword>
<feature type="non-terminal residue" evidence="1">
    <location>
        <position position="88"/>
    </location>
</feature>
<dbReference type="Proteomes" id="UP000789920">
    <property type="component" value="Unassembled WGS sequence"/>
</dbReference>
<evidence type="ECO:0000313" key="1">
    <source>
        <dbReference type="EMBL" id="CAG8609716.1"/>
    </source>
</evidence>
<feature type="non-terminal residue" evidence="1">
    <location>
        <position position="1"/>
    </location>
</feature>
<proteinExistence type="predicted"/>
<sequence length="88" mass="10209">MLNDESLSTVCNDQIDSLDKDDFKNQVSNPLKQAQPELVYKATWLDGKRIIKYDFEHNYDIKSRSSPCSVKLMTLYCLQTNALDFVKE</sequence>
<dbReference type="EMBL" id="CAJVQC010009840">
    <property type="protein sequence ID" value="CAG8609716.1"/>
    <property type="molecule type" value="Genomic_DNA"/>
</dbReference>
<name>A0ACA9MWL6_9GLOM</name>
<evidence type="ECO:0000313" key="2">
    <source>
        <dbReference type="Proteomes" id="UP000789920"/>
    </source>
</evidence>
<protein>
    <submittedName>
        <fullName evidence="1">31226_t:CDS:1</fullName>
    </submittedName>
</protein>